<name>T1JWP5_TETUR</name>
<evidence type="ECO:0000313" key="1">
    <source>
        <dbReference type="EnsemblMetazoa" id="tetur02g09000.1"/>
    </source>
</evidence>
<keyword evidence="2" id="KW-1185">Reference proteome</keyword>
<accession>T1JWP5</accession>
<dbReference type="EnsemblMetazoa" id="tetur02g09000.1">
    <property type="protein sequence ID" value="tetur02g09000.1"/>
    <property type="gene ID" value="tetur02g09000"/>
</dbReference>
<dbReference type="HOGENOM" id="CLU_2707979_0_0_1"/>
<organism evidence="1 2">
    <name type="scientific">Tetranychus urticae</name>
    <name type="common">Two-spotted spider mite</name>
    <dbReference type="NCBI Taxonomy" id="32264"/>
    <lineage>
        <taxon>Eukaryota</taxon>
        <taxon>Metazoa</taxon>
        <taxon>Ecdysozoa</taxon>
        <taxon>Arthropoda</taxon>
        <taxon>Chelicerata</taxon>
        <taxon>Arachnida</taxon>
        <taxon>Acari</taxon>
        <taxon>Acariformes</taxon>
        <taxon>Trombidiformes</taxon>
        <taxon>Prostigmata</taxon>
        <taxon>Eleutherengona</taxon>
        <taxon>Raphignathae</taxon>
        <taxon>Tetranychoidea</taxon>
        <taxon>Tetranychidae</taxon>
        <taxon>Tetranychus</taxon>
    </lineage>
</organism>
<dbReference type="Proteomes" id="UP000015104">
    <property type="component" value="Unassembled WGS sequence"/>
</dbReference>
<reference evidence="1" key="2">
    <citation type="submission" date="2015-06" db="UniProtKB">
        <authorList>
            <consortium name="EnsemblMetazoa"/>
        </authorList>
    </citation>
    <scope>IDENTIFICATION</scope>
</reference>
<dbReference type="EMBL" id="CAEY01000813">
    <property type="status" value="NOT_ANNOTATED_CDS"/>
    <property type="molecule type" value="Genomic_DNA"/>
</dbReference>
<evidence type="ECO:0000313" key="2">
    <source>
        <dbReference type="Proteomes" id="UP000015104"/>
    </source>
</evidence>
<sequence length="73" mass="7772">MVKDDSDVSGDSEDSSVLSSLPALSSLVKSKEKAITKDSDKAFVKGCVLKVMAIQDQGSEAHKAKLIKNMMIS</sequence>
<dbReference type="AlphaFoldDB" id="T1JWP5"/>
<protein>
    <submittedName>
        <fullName evidence="1">Uncharacterized protein</fullName>
    </submittedName>
</protein>
<proteinExistence type="predicted"/>
<reference evidence="2" key="1">
    <citation type="submission" date="2011-08" db="EMBL/GenBank/DDBJ databases">
        <authorList>
            <person name="Rombauts S."/>
        </authorList>
    </citation>
    <scope>NUCLEOTIDE SEQUENCE</scope>
    <source>
        <strain evidence="2">London</strain>
    </source>
</reference>